<feature type="region of interest" description="Disordered" evidence="1">
    <location>
        <begin position="25"/>
        <end position="62"/>
    </location>
</feature>
<proteinExistence type="predicted"/>
<protein>
    <submittedName>
        <fullName evidence="2">Uncharacterized protein</fullName>
    </submittedName>
</protein>
<keyword evidence="3" id="KW-1185">Reference proteome</keyword>
<name>A0A399SVX7_9BACT</name>
<evidence type="ECO:0000313" key="3">
    <source>
        <dbReference type="Proteomes" id="UP000265926"/>
    </source>
</evidence>
<feature type="compositionally biased region" description="Basic and acidic residues" evidence="1">
    <location>
        <begin position="32"/>
        <end position="47"/>
    </location>
</feature>
<comment type="caution">
    <text evidence="2">The sequence shown here is derived from an EMBL/GenBank/DDBJ whole genome shotgun (WGS) entry which is preliminary data.</text>
</comment>
<evidence type="ECO:0000313" key="2">
    <source>
        <dbReference type="EMBL" id="RIJ46107.1"/>
    </source>
</evidence>
<organism evidence="2 3">
    <name type="scientific">Maribellus luteus</name>
    <dbReference type="NCBI Taxonomy" id="2305463"/>
    <lineage>
        <taxon>Bacteria</taxon>
        <taxon>Pseudomonadati</taxon>
        <taxon>Bacteroidota</taxon>
        <taxon>Bacteroidia</taxon>
        <taxon>Marinilabiliales</taxon>
        <taxon>Prolixibacteraceae</taxon>
        <taxon>Maribellus</taxon>
    </lineage>
</organism>
<dbReference type="EMBL" id="QWGR01000017">
    <property type="protein sequence ID" value="RIJ46107.1"/>
    <property type="molecule type" value="Genomic_DNA"/>
</dbReference>
<evidence type="ECO:0000256" key="1">
    <source>
        <dbReference type="SAM" id="MobiDB-lite"/>
    </source>
</evidence>
<accession>A0A399SVX7</accession>
<reference evidence="2 3" key="1">
    <citation type="submission" date="2018-08" db="EMBL/GenBank/DDBJ databases">
        <title>Pallidiluteibacterium maritimus gen. nov., sp. nov., isolated from coastal sediment.</title>
        <authorList>
            <person name="Zhou L.Y."/>
        </authorList>
    </citation>
    <scope>NUCLEOTIDE SEQUENCE [LARGE SCALE GENOMIC DNA]</scope>
    <source>
        <strain evidence="2 3">XSD2</strain>
    </source>
</reference>
<dbReference type="AlphaFoldDB" id="A0A399SVX7"/>
<gene>
    <name evidence="2" type="ORF">D1614_20485</name>
</gene>
<sequence>MNQEFKSFFKKSKAMSKFHEILKNVKKSPQKSAKEKRAEKRERRAMKNESINLKKVFEEKEK</sequence>
<dbReference type="Proteomes" id="UP000265926">
    <property type="component" value="Unassembled WGS sequence"/>
</dbReference>